<dbReference type="OrthoDB" id="2018246at2759"/>
<dbReference type="InterPro" id="IPR004152">
    <property type="entry name" value="GAT_dom"/>
</dbReference>
<evidence type="ECO:0000259" key="2">
    <source>
        <dbReference type="PROSITE" id="PS50909"/>
    </source>
</evidence>
<organism evidence="3 4">
    <name type="scientific">Nitzschia inconspicua</name>
    <dbReference type="NCBI Taxonomy" id="303405"/>
    <lineage>
        <taxon>Eukaryota</taxon>
        <taxon>Sar</taxon>
        <taxon>Stramenopiles</taxon>
        <taxon>Ochrophyta</taxon>
        <taxon>Bacillariophyta</taxon>
        <taxon>Bacillariophyceae</taxon>
        <taxon>Bacillariophycidae</taxon>
        <taxon>Bacillariales</taxon>
        <taxon>Bacillariaceae</taxon>
        <taxon>Nitzschia</taxon>
    </lineage>
</organism>
<feature type="domain" description="GAT" evidence="2">
    <location>
        <begin position="17"/>
        <end position="110"/>
    </location>
</feature>
<dbReference type="GO" id="GO:0035091">
    <property type="term" value="F:phosphatidylinositol binding"/>
    <property type="evidence" value="ECO:0007669"/>
    <property type="project" value="InterPro"/>
</dbReference>
<dbReference type="CDD" id="cd21383">
    <property type="entry name" value="GAT_GGA_Tom1-like"/>
    <property type="match status" value="1"/>
</dbReference>
<name>A0A9K3PZR9_9STRA</name>
<dbReference type="GO" id="GO:0043130">
    <property type="term" value="F:ubiquitin binding"/>
    <property type="evidence" value="ECO:0007669"/>
    <property type="project" value="InterPro"/>
</dbReference>
<sequence length="196" mass="20761">MAEPATSSSPSAQSSMDANNKIMKDLRSVNEKIDLLNQMLNPGAGTPKMSITNDAVMAVVGFLEACKPRMIELIEAASMIGVLSETVFEAVLQCNDRLQKALEDVETAALTETTAETTAATAASENNNDDDDDVTDQFNDLLLGDLDDPPPSAPVVAGPKSTGEEDSTNDMKQPATVPASSSNDEFDSFFAERQGP</sequence>
<reference evidence="3" key="2">
    <citation type="submission" date="2021-04" db="EMBL/GenBank/DDBJ databases">
        <authorList>
            <person name="Podell S."/>
        </authorList>
    </citation>
    <scope>NUCLEOTIDE SEQUENCE</scope>
    <source>
        <strain evidence="3">Hildebrandi</strain>
    </source>
</reference>
<dbReference type="EMBL" id="JAGRRH010000009">
    <property type="protein sequence ID" value="KAG7365561.1"/>
    <property type="molecule type" value="Genomic_DNA"/>
</dbReference>
<dbReference type="AlphaFoldDB" id="A0A9K3PZR9"/>
<gene>
    <name evidence="3" type="ORF">IV203_038765</name>
</gene>
<evidence type="ECO:0000313" key="4">
    <source>
        <dbReference type="Proteomes" id="UP000693970"/>
    </source>
</evidence>
<evidence type="ECO:0000313" key="3">
    <source>
        <dbReference type="EMBL" id="KAG7365561.1"/>
    </source>
</evidence>
<feature type="region of interest" description="Disordered" evidence="1">
    <location>
        <begin position="113"/>
        <end position="196"/>
    </location>
</feature>
<protein>
    <recommendedName>
        <fullName evidence="2">GAT domain-containing protein</fullName>
    </recommendedName>
</protein>
<dbReference type="Proteomes" id="UP000693970">
    <property type="component" value="Unassembled WGS sequence"/>
</dbReference>
<evidence type="ECO:0000256" key="1">
    <source>
        <dbReference type="SAM" id="MobiDB-lite"/>
    </source>
</evidence>
<proteinExistence type="predicted"/>
<reference evidence="3" key="1">
    <citation type="journal article" date="2021" name="Sci. Rep.">
        <title>Diploid genomic architecture of Nitzschia inconspicua, an elite biomass production diatom.</title>
        <authorList>
            <person name="Oliver A."/>
            <person name="Podell S."/>
            <person name="Pinowska A."/>
            <person name="Traller J.C."/>
            <person name="Smith S.R."/>
            <person name="McClure R."/>
            <person name="Beliaev A."/>
            <person name="Bohutskyi P."/>
            <person name="Hill E.A."/>
            <person name="Rabines A."/>
            <person name="Zheng H."/>
            <person name="Allen L.Z."/>
            <person name="Kuo A."/>
            <person name="Grigoriev I.V."/>
            <person name="Allen A.E."/>
            <person name="Hazlebeck D."/>
            <person name="Allen E.E."/>
        </authorList>
    </citation>
    <scope>NUCLEOTIDE SEQUENCE</scope>
    <source>
        <strain evidence="3">Hildebrandi</strain>
    </source>
</reference>
<accession>A0A9K3PZR9</accession>
<keyword evidence="4" id="KW-1185">Reference proteome</keyword>
<comment type="caution">
    <text evidence="3">The sequence shown here is derived from an EMBL/GenBank/DDBJ whole genome shotgun (WGS) entry which is preliminary data.</text>
</comment>
<dbReference type="PROSITE" id="PS50909">
    <property type="entry name" value="GAT"/>
    <property type="match status" value="1"/>
</dbReference>
<feature type="compositionally biased region" description="Low complexity" evidence="1">
    <location>
        <begin position="113"/>
        <end position="126"/>
    </location>
</feature>